<keyword evidence="1" id="KW-0812">Transmembrane</keyword>
<proteinExistence type="predicted"/>
<evidence type="ECO:0000313" key="3">
    <source>
        <dbReference type="Proteomes" id="UP000623461"/>
    </source>
</evidence>
<feature type="transmembrane region" description="Helical" evidence="1">
    <location>
        <begin position="89"/>
        <end position="111"/>
    </location>
</feature>
<reference evidence="3" key="1">
    <citation type="journal article" date="2019" name="Int. J. Syst. Evol. Microbiol.">
        <title>The Global Catalogue of Microorganisms (GCM) 10K type strain sequencing project: providing services to taxonomists for standard genome sequencing and annotation.</title>
        <authorList>
            <consortium name="The Broad Institute Genomics Platform"/>
            <consortium name="The Broad Institute Genome Sequencing Center for Infectious Disease"/>
            <person name="Wu L."/>
            <person name="Ma J."/>
        </authorList>
    </citation>
    <scope>NUCLEOTIDE SEQUENCE [LARGE SCALE GENOMIC DNA]</scope>
    <source>
        <strain evidence="3">JCM 1365</strain>
    </source>
</reference>
<comment type="caution">
    <text evidence="2">The sequence shown here is derived from an EMBL/GenBank/DDBJ whole genome shotgun (WGS) entry which is preliminary data.</text>
</comment>
<dbReference type="Proteomes" id="UP000623461">
    <property type="component" value="Unassembled WGS sequence"/>
</dbReference>
<keyword evidence="1" id="KW-1133">Transmembrane helix</keyword>
<protein>
    <submittedName>
        <fullName evidence="2">Uncharacterized protein</fullName>
    </submittedName>
</protein>
<gene>
    <name evidence="2" type="ORF">GCM10009721_07890</name>
</gene>
<evidence type="ECO:0000256" key="1">
    <source>
        <dbReference type="SAM" id="Phobius"/>
    </source>
</evidence>
<feature type="transmembrane region" description="Helical" evidence="1">
    <location>
        <begin position="123"/>
        <end position="146"/>
    </location>
</feature>
<accession>A0ABQ2HQM1</accession>
<organism evidence="2 3">
    <name type="scientific">Terrabacter tumescens</name>
    <dbReference type="NCBI Taxonomy" id="60443"/>
    <lineage>
        <taxon>Bacteria</taxon>
        <taxon>Bacillati</taxon>
        <taxon>Actinomycetota</taxon>
        <taxon>Actinomycetes</taxon>
        <taxon>Micrococcales</taxon>
        <taxon>Intrasporangiaceae</taxon>
        <taxon>Terrabacter</taxon>
    </lineage>
</organism>
<name>A0ABQ2HQM1_9MICO</name>
<keyword evidence="3" id="KW-1185">Reference proteome</keyword>
<feature type="transmembrane region" description="Helical" evidence="1">
    <location>
        <begin position="158"/>
        <end position="175"/>
    </location>
</feature>
<keyword evidence="1" id="KW-0472">Membrane</keyword>
<sequence length="205" mass="20873">MRLAAPASPDWSLLKMSSLYALIAALALVLAIVLSSAKGSQWHWSVNPGDDWNFSDSWASNATIGASALAAVFGSSDVVTAVGGEDATVAPLIVVASALALAAVTSAPLVVKVCTTGSKIWSVGIAVAAAITLWAAMFEGLVILRLAATLSLGGIEASATWLGIVLGALLAAYAWRSLHAIFAVGDSALDDRGFAPGTRRRAAIL</sequence>
<dbReference type="EMBL" id="BMNZ01000001">
    <property type="protein sequence ID" value="GGM85601.1"/>
    <property type="molecule type" value="Genomic_DNA"/>
</dbReference>
<evidence type="ECO:0000313" key="2">
    <source>
        <dbReference type="EMBL" id="GGM85601.1"/>
    </source>
</evidence>